<keyword evidence="8" id="KW-1185">Reference proteome</keyword>
<dbReference type="RefSeq" id="WP_186883509.1">
    <property type="nucleotide sequence ID" value="NZ_JACOFT010000002.1"/>
</dbReference>
<keyword evidence="7" id="KW-0969">Cilium</keyword>
<dbReference type="PANTHER" id="PTHR34773">
    <property type="entry name" value="FLAGELLAR SECRETION CHAPERONE FLIS"/>
    <property type="match status" value="1"/>
</dbReference>
<organism evidence="7 8">
    <name type="scientific">Undibacterium aquatile</name>
    <dbReference type="NCBI Taxonomy" id="1537398"/>
    <lineage>
        <taxon>Bacteria</taxon>
        <taxon>Pseudomonadati</taxon>
        <taxon>Pseudomonadota</taxon>
        <taxon>Betaproteobacteria</taxon>
        <taxon>Burkholderiales</taxon>
        <taxon>Oxalobacteraceae</taxon>
        <taxon>Undibacterium</taxon>
    </lineage>
</organism>
<keyword evidence="5" id="KW-0143">Chaperone</keyword>
<dbReference type="InterPro" id="IPR003713">
    <property type="entry name" value="FliS"/>
</dbReference>
<evidence type="ECO:0000256" key="6">
    <source>
        <dbReference type="PIRNR" id="PIRNR039090"/>
    </source>
</evidence>
<comment type="caution">
    <text evidence="7">The sequence shown here is derived from an EMBL/GenBank/DDBJ whole genome shotgun (WGS) entry which is preliminary data.</text>
</comment>
<dbReference type="InterPro" id="IPR036584">
    <property type="entry name" value="FliS_sf"/>
</dbReference>
<dbReference type="PIRSF" id="PIRSF039090">
    <property type="entry name" value="Flis"/>
    <property type="match status" value="1"/>
</dbReference>
<sequence length="156" mass="16926">MFGSSKSYGASAYTKIGVETGVIAASPHKLIVMLFDGAITAIGNALQQMQKGEIAAKGKSISHAISIIDNGLRASLDKRVGGEIALNLDALYEYMSRQLLLGNLNKDEEKLLEVQTLLRDLKQTWETIEPAAQAPTQPAISEHDPLQPRQVHVFEA</sequence>
<keyword evidence="4 6" id="KW-1005">Bacterial flagellum biogenesis</keyword>
<evidence type="ECO:0000256" key="1">
    <source>
        <dbReference type="ARBA" id="ARBA00004514"/>
    </source>
</evidence>
<keyword evidence="3 6" id="KW-0963">Cytoplasm</keyword>
<evidence type="ECO:0000256" key="2">
    <source>
        <dbReference type="ARBA" id="ARBA00008787"/>
    </source>
</evidence>
<evidence type="ECO:0000256" key="4">
    <source>
        <dbReference type="ARBA" id="ARBA00022795"/>
    </source>
</evidence>
<reference evidence="7 8" key="1">
    <citation type="submission" date="2020-08" db="EMBL/GenBank/DDBJ databases">
        <title>Novel species isolated from subtropical streams in China.</title>
        <authorList>
            <person name="Lu H."/>
        </authorList>
    </citation>
    <scope>NUCLEOTIDE SEQUENCE [LARGE SCALE GENOMIC DNA]</scope>
    <source>
        <strain evidence="7 8">CCTCC AB 2015119</strain>
    </source>
</reference>
<name>A0ABR6XE33_9BURK</name>
<evidence type="ECO:0000256" key="3">
    <source>
        <dbReference type="ARBA" id="ARBA00022490"/>
    </source>
</evidence>
<dbReference type="CDD" id="cd16098">
    <property type="entry name" value="FliS"/>
    <property type="match status" value="1"/>
</dbReference>
<gene>
    <name evidence="7" type="primary">fliS</name>
    <name evidence="7" type="ORF">H8K26_06885</name>
</gene>
<protein>
    <recommendedName>
        <fullName evidence="6">Flagellar secretion chaperone FliS</fullName>
    </recommendedName>
</protein>
<dbReference type="Gene3D" id="1.20.120.340">
    <property type="entry name" value="Flagellar protein FliS"/>
    <property type="match status" value="1"/>
</dbReference>
<evidence type="ECO:0000313" key="7">
    <source>
        <dbReference type="EMBL" id="MBC3811164.1"/>
    </source>
</evidence>
<keyword evidence="7" id="KW-0966">Cell projection</keyword>
<dbReference type="NCBIfam" id="TIGR00208">
    <property type="entry name" value="fliS"/>
    <property type="match status" value="1"/>
</dbReference>
<comment type="similarity">
    <text evidence="2 6">Belongs to the FliS family.</text>
</comment>
<dbReference type="SUPFAM" id="SSF101116">
    <property type="entry name" value="Flagellar export chaperone FliS"/>
    <property type="match status" value="1"/>
</dbReference>
<dbReference type="Pfam" id="PF02561">
    <property type="entry name" value="FliS"/>
    <property type="match status" value="1"/>
</dbReference>
<dbReference type="PANTHER" id="PTHR34773:SF1">
    <property type="entry name" value="FLAGELLAR SECRETION CHAPERONE FLIS"/>
    <property type="match status" value="1"/>
</dbReference>
<keyword evidence="7" id="KW-0282">Flagellum</keyword>
<accession>A0ABR6XE33</accession>
<evidence type="ECO:0000313" key="8">
    <source>
        <dbReference type="Proteomes" id="UP000637632"/>
    </source>
</evidence>
<evidence type="ECO:0000256" key="5">
    <source>
        <dbReference type="ARBA" id="ARBA00023186"/>
    </source>
</evidence>
<proteinExistence type="inferred from homology"/>
<comment type="subcellular location">
    <subcellularLocation>
        <location evidence="1 6">Cytoplasm</location>
        <location evidence="1 6">Cytosol</location>
    </subcellularLocation>
</comment>
<dbReference type="Proteomes" id="UP000637632">
    <property type="component" value="Unassembled WGS sequence"/>
</dbReference>
<dbReference type="EMBL" id="JACOFT010000002">
    <property type="protein sequence ID" value="MBC3811164.1"/>
    <property type="molecule type" value="Genomic_DNA"/>
</dbReference>